<comment type="subcellular location">
    <subcellularLocation>
        <location evidence="1">Apical cell membrane</location>
        <topology evidence="1">Multi-pass membrane protein</topology>
    </subcellularLocation>
</comment>
<evidence type="ECO:0000256" key="6">
    <source>
        <dbReference type="ARBA" id="ARBA00023136"/>
    </source>
</evidence>
<protein>
    <submittedName>
        <fullName evidence="9">Sodium-dependent phosphate transport protein 2A</fullName>
    </submittedName>
</protein>
<feature type="transmembrane region" description="Helical" evidence="7">
    <location>
        <begin position="377"/>
        <end position="404"/>
    </location>
</feature>
<keyword evidence="8" id="KW-1185">Reference proteome</keyword>
<dbReference type="Pfam" id="PF02690">
    <property type="entry name" value="Na_Pi_cotrans"/>
    <property type="match status" value="2"/>
</dbReference>
<dbReference type="GO" id="GO:0016324">
    <property type="term" value="C:apical plasma membrane"/>
    <property type="evidence" value="ECO:0007669"/>
    <property type="project" value="UniProtKB-SubCell"/>
</dbReference>
<keyword evidence="3" id="KW-1003">Cell membrane</keyword>
<dbReference type="Proteomes" id="UP000046395">
    <property type="component" value="Unassembled WGS sequence"/>
</dbReference>
<dbReference type="AlphaFoldDB" id="A0A5S6QXR8"/>
<dbReference type="WBParaSite" id="TMUE_3000012055.1">
    <property type="protein sequence ID" value="TMUE_3000012055.1"/>
    <property type="gene ID" value="WBGene00289848"/>
</dbReference>
<dbReference type="STRING" id="70415.A0A5S6QXR8"/>
<organism evidence="8 9">
    <name type="scientific">Trichuris muris</name>
    <name type="common">Mouse whipworm</name>
    <dbReference type="NCBI Taxonomy" id="70415"/>
    <lineage>
        <taxon>Eukaryota</taxon>
        <taxon>Metazoa</taxon>
        <taxon>Ecdysozoa</taxon>
        <taxon>Nematoda</taxon>
        <taxon>Enoplea</taxon>
        <taxon>Dorylaimia</taxon>
        <taxon>Trichinellida</taxon>
        <taxon>Trichuridae</taxon>
        <taxon>Trichuris</taxon>
    </lineage>
</organism>
<proteinExistence type="inferred from homology"/>
<dbReference type="PANTHER" id="PTHR10010:SF46">
    <property type="entry name" value="SODIUM-DEPENDENT PHOSPHATE TRANSPORT PROTEIN 2B"/>
    <property type="match status" value="1"/>
</dbReference>
<feature type="transmembrane region" description="Helical" evidence="7">
    <location>
        <begin position="425"/>
        <end position="458"/>
    </location>
</feature>
<evidence type="ECO:0000256" key="2">
    <source>
        <dbReference type="ARBA" id="ARBA00005808"/>
    </source>
</evidence>
<dbReference type="NCBIfam" id="TIGR01013">
    <property type="entry name" value="2a58"/>
    <property type="match status" value="1"/>
</dbReference>
<reference evidence="9" key="1">
    <citation type="submission" date="2019-12" db="UniProtKB">
        <authorList>
            <consortium name="WormBaseParasite"/>
        </authorList>
    </citation>
    <scope>IDENTIFICATION</scope>
</reference>
<evidence type="ECO:0000313" key="9">
    <source>
        <dbReference type="WBParaSite" id="TMUE_3000012055.1"/>
    </source>
</evidence>
<accession>A0A5S6QXR8</accession>
<keyword evidence="4 7" id="KW-0812">Transmembrane</keyword>
<sequence length="645" mass="72310">MRAGYLEVDFLPSPPADAPNASTWQARFTLSCGVTTQQSARVLTCVGNLHHFAFSELKAKHRCDRVRRAQRFCAYGARVKAENDWYNLNKWHEFMAKLEAPSKQQVYTISDAPVQNCVANEPEDDEPRWQDLSTAKKLWRTVESLCLIVLVVVCLYFFVCSLDLMTDGFKLLGGHAIADAFRSNTILKSPVAILMIGIVVTALLQSSSTVTSIAVVMVGAEAFTVEQAYYVVMGSNVGTAVTSTIVALFSSGDKSKFHRAFSAAVIHDLYNWMGVVVLFPLEVITSAIFGCGFVVWLTGLMVQNVTPGSMQDSEFFQKLIDPFTHLIFQANDEVLTNRSLGLISNESSVVKHYCSDERNGTYWCPFVLNLSWPDSSIGGLLLFISLVMLICCLTGLVKVLNRLLGGEVRRMLHKSLNFQLRGRWNWLTGYVCILLGALVTLLVQSSSIICSTMIPLVAMNVLSLERFWVYEIGADVGTTGTAIFAALATDTLKTPLQLAFCHFCFNFLSIFMFYSIPTIRRLPLRASEFLGKTSSKYRWFALVYIGVTFVAFPFFIFALAYAGWIYPIIFLCICVILFAVYKVIHFLQKRKPEVLPKCLQSWDFLPLPLRSLEYYDRTCCCCCFGSRSPRVADKSNDVVVKMQHL</sequence>
<dbReference type="GO" id="GO:0044341">
    <property type="term" value="P:sodium-dependent phosphate transport"/>
    <property type="evidence" value="ECO:0007669"/>
    <property type="project" value="InterPro"/>
</dbReference>
<feature type="transmembrane region" description="Helical" evidence="7">
    <location>
        <begin position="564"/>
        <end position="584"/>
    </location>
</feature>
<evidence type="ECO:0000313" key="8">
    <source>
        <dbReference type="Proteomes" id="UP000046395"/>
    </source>
</evidence>
<evidence type="ECO:0000256" key="3">
    <source>
        <dbReference type="ARBA" id="ARBA00022475"/>
    </source>
</evidence>
<dbReference type="InterPro" id="IPR003841">
    <property type="entry name" value="Na/Pi_transpt"/>
</dbReference>
<feature type="transmembrane region" description="Helical" evidence="7">
    <location>
        <begin position="537"/>
        <end position="558"/>
    </location>
</feature>
<comment type="similarity">
    <text evidence="2">Belongs to the SLC34A transporter family.</text>
</comment>
<dbReference type="GO" id="GO:0005436">
    <property type="term" value="F:sodium:phosphate symporter activity"/>
    <property type="evidence" value="ECO:0007669"/>
    <property type="project" value="InterPro"/>
</dbReference>
<dbReference type="NCBIfam" id="NF037997">
    <property type="entry name" value="Na_Pi_symport"/>
    <property type="match status" value="1"/>
</dbReference>
<dbReference type="PANTHER" id="PTHR10010">
    <property type="entry name" value="SOLUTE CARRIER FAMILY 34 SODIUM PHOSPHATE , MEMBER 2-RELATED"/>
    <property type="match status" value="1"/>
</dbReference>
<evidence type="ECO:0000256" key="1">
    <source>
        <dbReference type="ARBA" id="ARBA00004424"/>
    </source>
</evidence>
<feature type="transmembrane region" description="Helical" evidence="7">
    <location>
        <begin position="138"/>
        <end position="159"/>
    </location>
</feature>
<evidence type="ECO:0000256" key="4">
    <source>
        <dbReference type="ARBA" id="ARBA00022692"/>
    </source>
</evidence>
<name>A0A5S6QXR8_TRIMR</name>
<feature type="transmembrane region" description="Helical" evidence="7">
    <location>
        <begin position="228"/>
        <end position="249"/>
    </location>
</feature>
<feature type="transmembrane region" description="Helical" evidence="7">
    <location>
        <begin position="496"/>
        <end position="516"/>
    </location>
</feature>
<feature type="transmembrane region" description="Helical" evidence="7">
    <location>
        <begin position="269"/>
        <end position="297"/>
    </location>
</feature>
<keyword evidence="6 7" id="KW-0472">Membrane</keyword>
<feature type="transmembrane region" description="Helical" evidence="7">
    <location>
        <begin position="191"/>
        <end position="216"/>
    </location>
</feature>
<evidence type="ECO:0000256" key="5">
    <source>
        <dbReference type="ARBA" id="ARBA00022989"/>
    </source>
</evidence>
<keyword evidence="5 7" id="KW-1133">Transmembrane helix</keyword>
<evidence type="ECO:0000256" key="7">
    <source>
        <dbReference type="SAM" id="Phobius"/>
    </source>
</evidence>